<protein>
    <submittedName>
        <fullName evidence="9">Putative long-chain fatty acid transport protein</fullName>
    </submittedName>
</protein>
<evidence type="ECO:0000256" key="8">
    <source>
        <dbReference type="SAM" id="SignalP"/>
    </source>
</evidence>
<evidence type="ECO:0000256" key="6">
    <source>
        <dbReference type="ARBA" id="ARBA00023136"/>
    </source>
</evidence>
<dbReference type="InterPro" id="IPR005017">
    <property type="entry name" value="OMPP1/FadL/TodX"/>
</dbReference>
<dbReference type="OrthoDB" id="19849at2"/>
<sequence length="411" mass="44799">MNKKRLFTKTMIATAITLMSQQALAAGFQLNAQSATGLGRAFAGDAVIADNASSMSRNAASMSLFDAPSLSLGLNVIDSDIDVKNATYNGVPTGGLNSSLDDQSVGDSTLVPNFYYIHPINDQWAVGASIYSNFGTKTEFSSDYSANEYGGLTDVKSINFGLSASYRINQQWSVGAGVDVIYGEGKLQRNDPILESAVLKGKVLDVDADGVGVGFNLGTVFELNDRNRFGLSYRYSPELETEGDITYGGQDLSSQKLLMPLPDMAEFSGFHKLNDKFAVHYSVQWIGWSAFDKLATDGGVTLNDYEWKDGWHYALGGTYYLNNDWTLRAGYMYDTSAQDEITSISVPDSDRQWFSGGFTYHLDAKSNIDFGLTYLVGKDVDVSENTPGYSSITATTRANALLYGIQYSRSF</sequence>
<name>Q1YVP7_9GAMM</name>
<evidence type="ECO:0000256" key="3">
    <source>
        <dbReference type="ARBA" id="ARBA00022452"/>
    </source>
</evidence>
<dbReference type="AlphaFoldDB" id="Q1YVP7"/>
<gene>
    <name evidence="9" type="ORF">P3TCK_15554</name>
</gene>
<dbReference type="GO" id="GO:0015483">
    <property type="term" value="F:long-chain fatty acid transporting porin activity"/>
    <property type="evidence" value="ECO:0007669"/>
    <property type="project" value="TreeGrafter"/>
</dbReference>
<comment type="subcellular location">
    <subcellularLocation>
        <location evidence="1">Cell outer membrane</location>
        <topology evidence="1">Multi-pass membrane protein</topology>
    </subcellularLocation>
</comment>
<evidence type="ECO:0000313" key="9">
    <source>
        <dbReference type="EMBL" id="EAS40353.1"/>
    </source>
</evidence>
<accession>Q1YVP7</accession>
<dbReference type="GO" id="GO:0009279">
    <property type="term" value="C:cell outer membrane"/>
    <property type="evidence" value="ECO:0007669"/>
    <property type="project" value="UniProtKB-SubCell"/>
</dbReference>
<organism evidence="9">
    <name type="scientific">Photobacterium profundum 3TCK</name>
    <dbReference type="NCBI Taxonomy" id="314280"/>
    <lineage>
        <taxon>Bacteria</taxon>
        <taxon>Pseudomonadati</taxon>
        <taxon>Pseudomonadota</taxon>
        <taxon>Gammaproteobacteria</taxon>
        <taxon>Vibrionales</taxon>
        <taxon>Vibrionaceae</taxon>
        <taxon>Photobacterium</taxon>
    </lineage>
</organism>
<keyword evidence="3" id="KW-1134">Transmembrane beta strand</keyword>
<dbReference type="Gene3D" id="2.40.160.60">
    <property type="entry name" value="Outer membrane protein transport protein (OMPP1/FadL/TodX)"/>
    <property type="match status" value="1"/>
</dbReference>
<evidence type="ECO:0000256" key="4">
    <source>
        <dbReference type="ARBA" id="ARBA00022692"/>
    </source>
</evidence>
<keyword evidence="5 8" id="KW-0732">Signal</keyword>
<comment type="caution">
    <text evidence="9">The sequence shown here is derived from an EMBL/GenBank/DDBJ whole genome shotgun (WGS) entry which is preliminary data.</text>
</comment>
<evidence type="ECO:0000256" key="1">
    <source>
        <dbReference type="ARBA" id="ARBA00004571"/>
    </source>
</evidence>
<comment type="similarity">
    <text evidence="2">Belongs to the OmpP1/FadL family.</text>
</comment>
<keyword evidence="7" id="KW-0998">Cell outer membrane</keyword>
<evidence type="ECO:0000256" key="7">
    <source>
        <dbReference type="ARBA" id="ARBA00023237"/>
    </source>
</evidence>
<feature type="signal peptide" evidence="8">
    <location>
        <begin position="1"/>
        <end position="25"/>
    </location>
</feature>
<reference evidence="9" key="1">
    <citation type="submission" date="2006-03" db="EMBL/GenBank/DDBJ databases">
        <authorList>
            <person name="Bartlett D.H."/>
            <person name="Valle G."/>
            <person name="Lauro F.M."/>
            <person name="Vezzi A."/>
            <person name="Simonato F."/>
            <person name="Eloe E."/>
            <person name="Vitulo N."/>
            <person name="Stratton T.K."/>
            <person name="D'angelo M."/>
            <person name="Ferriera S."/>
            <person name="Johnson J."/>
            <person name="Kravitz S."/>
            <person name="Beeson K."/>
            <person name="Sutton G."/>
            <person name="Rogers Y."/>
            <person name="Friedman R."/>
            <person name="Frazier M."/>
            <person name="Venter J.C."/>
        </authorList>
    </citation>
    <scope>NUCLEOTIDE SEQUENCE [LARGE SCALE GENOMIC DNA]</scope>
    <source>
        <strain evidence="9">3TCK</strain>
    </source>
</reference>
<feature type="chain" id="PRO_5004197817" evidence="8">
    <location>
        <begin position="26"/>
        <end position="411"/>
    </location>
</feature>
<keyword evidence="6" id="KW-0472">Membrane</keyword>
<dbReference type="PANTHER" id="PTHR35093:SF1">
    <property type="entry name" value="OUTER MEMBRANE LONG-CHAIN FATTY ACID RECEPTOR FADL FAMILY"/>
    <property type="match status" value="1"/>
</dbReference>
<dbReference type="RefSeq" id="WP_006231006.1">
    <property type="nucleotide sequence ID" value="NZ_CH724135.1"/>
</dbReference>
<dbReference type="HOGENOM" id="CLU_035981_0_0_6"/>
<dbReference type="EMBL" id="AAPH01000067">
    <property type="protein sequence ID" value="EAS40353.1"/>
    <property type="molecule type" value="Genomic_DNA"/>
</dbReference>
<evidence type="ECO:0000256" key="5">
    <source>
        <dbReference type="ARBA" id="ARBA00022729"/>
    </source>
</evidence>
<dbReference type="PANTHER" id="PTHR35093">
    <property type="entry name" value="OUTER MEMBRANE PROTEIN NMB0088-RELATED"/>
    <property type="match status" value="1"/>
</dbReference>
<keyword evidence="4" id="KW-0812">Transmembrane</keyword>
<dbReference type="SUPFAM" id="SSF56935">
    <property type="entry name" value="Porins"/>
    <property type="match status" value="1"/>
</dbReference>
<dbReference type="Pfam" id="PF03349">
    <property type="entry name" value="Toluene_X"/>
    <property type="match status" value="1"/>
</dbReference>
<evidence type="ECO:0000256" key="2">
    <source>
        <dbReference type="ARBA" id="ARBA00008163"/>
    </source>
</evidence>
<proteinExistence type="inferred from homology"/>
<dbReference type="Proteomes" id="UP000003789">
    <property type="component" value="Unassembled WGS sequence"/>
</dbReference>